<comment type="caution">
    <text evidence="1">The sequence shown here is derived from an EMBL/GenBank/DDBJ whole genome shotgun (WGS) entry which is preliminary data.</text>
</comment>
<organism evidence="1 2">
    <name type="scientific">Hypoxylon rubiginosum</name>
    <dbReference type="NCBI Taxonomy" id="110542"/>
    <lineage>
        <taxon>Eukaryota</taxon>
        <taxon>Fungi</taxon>
        <taxon>Dikarya</taxon>
        <taxon>Ascomycota</taxon>
        <taxon>Pezizomycotina</taxon>
        <taxon>Sordariomycetes</taxon>
        <taxon>Xylariomycetidae</taxon>
        <taxon>Xylariales</taxon>
        <taxon>Hypoxylaceae</taxon>
        <taxon>Hypoxylon</taxon>
    </lineage>
</organism>
<keyword evidence="2" id="KW-1185">Reference proteome</keyword>
<evidence type="ECO:0000313" key="1">
    <source>
        <dbReference type="EMBL" id="KAI6090730.1"/>
    </source>
</evidence>
<evidence type="ECO:0000313" key="2">
    <source>
        <dbReference type="Proteomes" id="UP001497680"/>
    </source>
</evidence>
<proteinExistence type="predicted"/>
<feature type="non-terminal residue" evidence="1">
    <location>
        <position position="1"/>
    </location>
</feature>
<accession>A0ACC0DEA3</accession>
<dbReference type="Proteomes" id="UP001497680">
    <property type="component" value="Unassembled WGS sequence"/>
</dbReference>
<reference evidence="1 2" key="1">
    <citation type="journal article" date="2022" name="New Phytol.">
        <title>Ecological generalism drives hyperdiversity of secondary metabolite gene clusters in xylarialean endophytes.</title>
        <authorList>
            <person name="Franco M.E.E."/>
            <person name="Wisecaver J.H."/>
            <person name="Arnold A.E."/>
            <person name="Ju Y.M."/>
            <person name="Slot J.C."/>
            <person name="Ahrendt S."/>
            <person name="Moore L.P."/>
            <person name="Eastman K.E."/>
            <person name="Scott K."/>
            <person name="Konkel Z."/>
            <person name="Mondo S.J."/>
            <person name="Kuo A."/>
            <person name="Hayes R.D."/>
            <person name="Haridas S."/>
            <person name="Andreopoulos B."/>
            <person name="Riley R."/>
            <person name="LaButti K."/>
            <person name="Pangilinan J."/>
            <person name="Lipzen A."/>
            <person name="Amirebrahimi M."/>
            <person name="Yan J."/>
            <person name="Adam C."/>
            <person name="Keymanesh K."/>
            <person name="Ng V."/>
            <person name="Louie K."/>
            <person name="Northen T."/>
            <person name="Drula E."/>
            <person name="Henrissat B."/>
            <person name="Hsieh H.M."/>
            <person name="Youens-Clark K."/>
            <person name="Lutzoni F."/>
            <person name="Miadlikowska J."/>
            <person name="Eastwood D.C."/>
            <person name="Hamelin R.C."/>
            <person name="Grigoriev I.V."/>
            <person name="U'Ren J.M."/>
        </authorList>
    </citation>
    <scope>NUCLEOTIDE SEQUENCE [LARGE SCALE GENOMIC DNA]</scope>
    <source>
        <strain evidence="1 2">ER1909</strain>
    </source>
</reference>
<dbReference type="EMBL" id="MU394289">
    <property type="protein sequence ID" value="KAI6090730.1"/>
    <property type="molecule type" value="Genomic_DNA"/>
</dbReference>
<protein>
    <submittedName>
        <fullName evidence="1">Uncharacterized protein</fullName>
    </submittedName>
</protein>
<gene>
    <name evidence="1" type="ORF">F4821DRAFT_274298</name>
</gene>
<sequence>YLSIAVLLAHIVLALGHIVYVLRAHQSSGSWATITELLILAYNSRPISAALHNMSAGIKCMKAYRKVVIVRATNNTVPTESELNGNHKRVELFFSADDGVKEDSVNADPVERNGGRAVTWPLMPSQEMSNIELIENRSYPSSTAISLTSRDPRSKSKNSDTTRLLDGSDEQQRIELDQFNS</sequence>
<name>A0ACC0DEA3_9PEZI</name>